<protein>
    <recommendedName>
        <fullName evidence="3">type I site-specific deoxyribonuclease</fullName>
        <ecNumber evidence="3">3.1.21.3</ecNumber>
    </recommendedName>
</protein>
<proteinExistence type="inferred from homology"/>
<evidence type="ECO:0000313" key="13">
    <source>
        <dbReference type="Proteomes" id="UP000185568"/>
    </source>
</evidence>
<keyword evidence="4" id="KW-0540">Nuclease</keyword>
<keyword evidence="5" id="KW-0547">Nucleotide-binding</keyword>
<dbReference type="GO" id="GO:0009035">
    <property type="term" value="F:type I site-specific deoxyribonuclease activity"/>
    <property type="evidence" value="ECO:0007669"/>
    <property type="project" value="UniProtKB-EC"/>
</dbReference>
<evidence type="ECO:0000256" key="2">
    <source>
        <dbReference type="ARBA" id="ARBA00008598"/>
    </source>
</evidence>
<evidence type="ECO:0000256" key="4">
    <source>
        <dbReference type="ARBA" id="ARBA00022722"/>
    </source>
</evidence>
<evidence type="ECO:0000256" key="1">
    <source>
        <dbReference type="ARBA" id="ARBA00000851"/>
    </source>
</evidence>
<reference evidence="12 13" key="1">
    <citation type="submission" date="2016-12" db="EMBL/GenBank/DDBJ databases">
        <title>Domibacillus antri genome sequencing.</title>
        <authorList>
            <person name="Verma A."/>
            <person name="Krishnamurthi S."/>
        </authorList>
    </citation>
    <scope>NUCLEOTIDE SEQUENCE [LARGE SCALE GENOMIC DNA]</scope>
    <source>
        <strain evidence="12 13">XD80</strain>
    </source>
</reference>
<dbReference type="AlphaFoldDB" id="A0A1Q8Q1L5"/>
<evidence type="ECO:0000256" key="7">
    <source>
        <dbReference type="ARBA" id="ARBA00022759"/>
    </source>
</evidence>
<name>A0A1Q8Q1L5_9BACI</name>
<dbReference type="GO" id="GO:0009307">
    <property type="term" value="P:DNA restriction-modification system"/>
    <property type="evidence" value="ECO:0007669"/>
    <property type="project" value="UniProtKB-KW"/>
</dbReference>
<comment type="caution">
    <text evidence="12">The sequence shown here is derived from an EMBL/GenBank/DDBJ whole genome shotgun (WGS) entry which is preliminary data.</text>
</comment>
<dbReference type="Pfam" id="PF04313">
    <property type="entry name" value="HSDR_N"/>
    <property type="match status" value="1"/>
</dbReference>
<evidence type="ECO:0000256" key="8">
    <source>
        <dbReference type="ARBA" id="ARBA00022801"/>
    </source>
</evidence>
<dbReference type="Gene3D" id="3.90.1570.50">
    <property type="match status" value="1"/>
</dbReference>
<dbReference type="GO" id="GO:0005524">
    <property type="term" value="F:ATP binding"/>
    <property type="evidence" value="ECO:0007669"/>
    <property type="project" value="UniProtKB-KW"/>
</dbReference>
<dbReference type="GO" id="GO:0003677">
    <property type="term" value="F:DNA binding"/>
    <property type="evidence" value="ECO:0007669"/>
    <property type="project" value="UniProtKB-KW"/>
</dbReference>
<gene>
    <name evidence="12" type="ORF">BTO30_16200</name>
</gene>
<dbReference type="OrthoDB" id="9758243at2"/>
<sequence>MLHNEDSRVKIPAILHFKRLGYDYQSKKNAKIDGRNNIFVDIFKESIKRINDKDFSNAFLDDLINEIATLTDNTKDRGQSFFERLVGFHSVKLIDLKSPTNNDFRIVSELTFKGEREEFRPDITILVNGIPLGFVEAKKPNNNKGIQAEISRMKYRLETEDFIPFFNQFQLLGFTNNMPYNDGSQVQTRGSYYTTPNWEKTTYNNFREEQEIPVNEFLDDVFINMVLNDNQIMSIKETPEFETNLKPDTYANKFITSFFSKERFIFFIRYGIVYVDSPRDGLQKHIIRYPQYFAIQELVRKMDNGLKRGVVWHTQGSGKTALSYFISNVLRDYFQKKNVITKFYFVVDRLDLLNQASTEFSSRGMTIASIDSKEDFRKNIKSPVIVPPTSQEGRYVETMNVVNIQKFSEDSQVDLDVDKDIQRIYFLDEVHRGYKLKGTFLANLLGADPNGIYIGLTGTPILKENFKTTDLFNDYIHKYYYNKSIADGYTLKIKKENIATHFRNDVRNILNIEEGEKIPSKDWELVTKESVFVNKLCEYIQDDFKVFRDDVHKDKTLGFMIVSSSSDQARAIQEWFETNSSLKTALVLYDEDDNKDKQEEFRGKRNKEMGNKVESKLDGVIVFNMLLTGFDAPRLKRLYLLRQIKEHSLLQTLARVNRPYKNTKFGYVVDFVDITEEYEETNRRYLEELRADIVEDDGADIEEMFVDVEKVKEKIQVIENKLFAYMGNIEGNLEAFQIQIQPLNEEQLREMKSVLVEYRECYNELRMSHEDVSNIPIERINKAYYEVSNRINLKVAERILENPNSDIRDITEIDFTQLIVEFLKIGEVDLEFTTENDILEKVNKIRNAFSANNDQSDDAFNGLQNRFKEIIRSLRDEGDTTQKVHEIMTKLDALLQDILVLNAQNNGLTSRYHGDDSYMRIHKKIIKRYDENLNDIMVFQIMSEIISEMDNLIGHMHQPTEKVVFHQMKKPVKNAFKKQGFTLSLRQVEEVIYLFLDDKFKKD</sequence>
<dbReference type="InterPro" id="IPR014001">
    <property type="entry name" value="Helicase_ATP-bd"/>
</dbReference>
<dbReference type="InterPro" id="IPR055180">
    <property type="entry name" value="HsdR_RecA-like_helicase_dom_2"/>
</dbReference>
<feature type="domain" description="Helicase ATP-binding" evidence="11">
    <location>
        <begin position="283"/>
        <end position="494"/>
    </location>
</feature>
<dbReference type="CDD" id="cd22332">
    <property type="entry name" value="HsdR_N"/>
    <property type="match status" value="1"/>
</dbReference>
<dbReference type="Gene3D" id="3.40.50.300">
    <property type="entry name" value="P-loop containing nucleotide triphosphate hydrolases"/>
    <property type="match status" value="2"/>
</dbReference>
<dbReference type="SUPFAM" id="SSF52540">
    <property type="entry name" value="P-loop containing nucleoside triphosphate hydrolases"/>
    <property type="match status" value="2"/>
</dbReference>
<dbReference type="Proteomes" id="UP000185568">
    <property type="component" value="Unassembled WGS sequence"/>
</dbReference>
<dbReference type="InterPro" id="IPR051268">
    <property type="entry name" value="Type-I_R_enzyme_R_subunit"/>
</dbReference>
<keyword evidence="13" id="KW-1185">Reference proteome</keyword>
<comment type="catalytic activity">
    <reaction evidence="1">
        <text>Endonucleolytic cleavage of DNA to give random double-stranded fragments with terminal 5'-phosphates, ATP is simultaneously hydrolyzed.</text>
        <dbReference type="EC" id="3.1.21.3"/>
    </reaction>
</comment>
<evidence type="ECO:0000256" key="3">
    <source>
        <dbReference type="ARBA" id="ARBA00012654"/>
    </source>
</evidence>
<comment type="similarity">
    <text evidence="2">Belongs to the HsdR family.</text>
</comment>
<dbReference type="RefSeq" id="WP_075399734.1">
    <property type="nucleotide sequence ID" value="NZ_MSDU01000063.1"/>
</dbReference>
<dbReference type="InterPro" id="IPR027417">
    <property type="entry name" value="P-loop_NTPase"/>
</dbReference>
<keyword evidence="7" id="KW-0255">Endonuclease</keyword>
<dbReference type="EC" id="3.1.21.3" evidence="3"/>
<dbReference type="STRING" id="1714264.BTO30_16200"/>
<keyword evidence="9" id="KW-0067">ATP-binding</keyword>
<dbReference type="PANTHER" id="PTHR30195">
    <property type="entry name" value="TYPE I SITE-SPECIFIC DEOXYRIBONUCLEASE PROTEIN SUBUNIT M AND R"/>
    <property type="match status" value="1"/>
</dbReference>
<keyword evidence="8" id="KW-0378">Hydrolase</keyword>
<dbReference type="PANTHER" id="PTHR30195:SF15">
    <property type="entry name" value="TYPE I RESTRICTION ENZYME HINDI ENDONUCLEASE SUBUNIT"/>
    <property type="match status" value="1"/>
</dbReference>
<evidence type="ECO:0000313" key="12">
    <source>
        <dbReference type="EMBL" id="OLN21220.1"/>
    </source>
</evidence>
<dbReference type="InterPro" id="IPR040980">
    <property type="entry name" value="SWI2_SNF2"/>
</dbReference>
<accession>A0A1Q8Q1L5</accession>
<evidence type="ECO:0000259" key="11">
    <source>
        <dbReference type="SMART" id="SM00487"/>
    </source>
</evidence>
<keyword evidence="10" id="KW-0238">DNA-binding</keyword>
<organism evidence="12 13">
    <name type="scientific">Domibacillus antri</name>
    <dbReference type="NCBI Taxonomy" id="1714264"/>
    <lineage>
        <taxon>Bacteria</taxon>
        <taxon>Bacillati</taxon>
        <taxon>Bacillota</taxon>
        <taxon>Bacilli</taxon>
        <taxon>Bacillales</taxon>
        <taxon>Bacillaceae</taxon>
        <taxon>Domibacillus</taxon>
    </lineage>
</organism>
<dbReference type="Pfam" id="PF18766">
    <property type="entry name" value="SWI2_SNF2"/>
    <property type="match status" value="1"/>
</dbReference>
<evidence type="ECO:0000256" key="5">
    <source>
        <dbReference type="ARBA" id="ARBA00022741"/>
    </source>
</evidence>
<keyword evidence="6" id="KW-0680">Restriction system</keyword>
<evidence type="ECO:0000256" key="10">
    <source>
        <dbReference type="ARBA" id="ARBA00023125"/>
    </source>
</evidence>
<dbReference type="SMART" id="SM00487">
    <property type="entry name" value="DEXDc"/>
    <property type="match status" value="1"/>
</dbReference>
<dbReference type="EMBL" id="MSDU01000063">
    <property type="protein sequence ID" value="OLN21220.1"/>
    <property type="molecule type" value="Genomic_DNA"/>
</dbReference>
<evidence type="ECO:0000256" key="6">
    <source>
        <dbReference type="ARBA" id="ARBA00022747"/>
    </source>
</evidence>
<evidence type="ECO:0000256" key="9">
    <source>
        <dbReference type="ARBA" id="ARBA00022840"/>
    </source>
</evidence>
<dbReference type="Pfam" id="PF22679">
    <property type="entry name" value="T1R_D3-like"/>
    <property type="match status" value="1"/>
</dbReference>
<dbReference type="InterPro" id="IPR007409">
    <property type="entry name" value="Restrct_endonuc_type1_HsdR_N"/>
</dbReference>